<evidence type="ECO:0000313" key="2">
    <source>
        <dbReference type="Proteomes" id="UP000808761"/>
    </source>
</evidence>
<gene>
    <name evidence="1" type="ORF">HZB08_01000</name>
</gene>
<evidence type="ECO:0000313" key="1">
    <source>
        <dbReference type="EMBL" id="MBI5078586.1"/>
    </source>
</evidence>
<reference evidence="1" key="1">
    <citation type="submission" date="2020-07" db="EMBL/GenBank/DDBJ databases">
        <title>Huge and variable diversity of episymbiotic CPR bacteria and DPANN archaea in groundwater ecosystems.</title>
        <authorList>
            <person name="He C.Y."/>
            <person name="Keren R."/>
            <person name="Whittaker M."/>
            <person name="Farag I.F."/>
            <person name="Doudna J."/>
            <person name="Cate J.H.D."/>
            <person name="Banfield J.F."/>
        </authorList>
    </citation>
    <scope>NUCLEOTIDE SEQUENCE</scope>
    <source>
        <strain evidence="1">NC_groundwater_1860_Pr3_B-0.1um_51_7</strain>
    </source>
</reference>
<name>A0A9D6YVP9_UNCSA</name>
<dbReference type="Proteomes" id="UP000808761">
    <property type="component" value="Unassembled WGS sequence"/>
</dbReference>
<dbReference type="AlphaFoldDB" id="A0A9D6YVP9"/>
<accession>A0A9D6YVP9</accession>
<comment type="caution">
    <text evidence="1">The sequence shown here is derived from an EMBL/GenBank/DDBJ whole genome shotgun (WGS) entry which is preliminary data.</text>
</comment>
<dbReference type="Gene3D" id="3.30.700.10">
    <property type="entry name" value="Glycoprotein, Type 4 Pilin"/>
    <property type="match status" value="1"/>
</dbReference>
<sequence length="104" mass="10996">AVVLPRYVDLTIKSKENAAKASLGGIRAAVSIRYGSNAAYGNASFSDSLYTSLFADSRVPVEPYSDSSSVQVVSSSPPATTGTGWRYASDTGQVWINNSNYSGY</sequence>
<organism evidence="1 2">
    <name type="scientific">Candidatus Saganbacteria bacterium</name>
    <dbReference type="NCBI Taxonomy" id="2575572"/>
    <lineage>
        <taxon>Bacteria</taxon>
        <taxon>Bacillati</taxon>
        <taxon>Saganbacteria</taxon>
    </lineage>
</organism>
<feature type="non-terminal residue" evidence="1">
    <location>
        <position position="1"/>
    </location>
</feature>
<proteinExistence type="predicted"/>
<dbReference type="EMBL" id="JACRKR010000050">
    <property type="protein sequence ID" value="MBI5078586.1"/>
    <property type="molecule type" value="Genomic_DNA"/>
</dbReference>
<protein>
    <submittedName>
        <fullName evidence="1">Uncharacterized protein</fullName>
    </submittedName>
</protein>